<gene>
    <name evidence="6" type="primary">sxcM</name>
</gene>
<name>A0A823A151_9XANT</name>
<dbReference type="PANTHER" id="PTHR11712">
    <property type="entry name" value="POLYKETIDE SYNTHASE-RELATED"/>
    <property type="match status" value="1"/>
</dbReference>
<evidence type="ECO:0000259" key="5">
    <source>
        <dbReference type="PROSITE" id="PS52004"/>
    </source>
</evidence>
<keyword evidence="3 4" id="KW-0808">Transferase</keyword>
<sequence length="426" mass="45373">MGESHAPIISGVGVVSAIGQGSTAFADALFQGRHSFDVMRRPGRQWLLGGKIQGTRFLGAEIGELMIPETIPRGPLRTASLSAQAALAALHEAWCDARLDDVAPERVGLVVGGSNVQQRELVLLHDAYRERVPFLRPTYAMSFMDTDLCGLCSEMFGIRGFAQTVGAASASGQMAVVQAIDAVLSGRVDVCIALGALMDLSYWECQGFRSLGAMGSDRYATQPARASRPFDADRDGFIYGEACAALVIERDGARHRDGVTPYARIAGWSLSLDANRNPDPSLDGEIATIRGALACAGLDARDIDYVNPHGSGSLVGDVIELQALRECGLAHAYLNATKSVTGHSLTASGAVELVAVLLQMRAGRLHPTRNLDCPIAPDLNWVRQKPISHAIRHALNLSFGFGGINTAVCVSRHDVAAINSFQEQAL</sequence>
<dbReference type="InterPro" id="IPR020841">
    <property type="entry name" value="PKS_Beta-ketoAc_synthase_dom"/>
</dbReference>
<dbReference type="AlphaFoldDB" id="A0A823A151"/>
<comment type="pathway">
    <text evidence="1">Lipid metabolism; fatty acid biosynthesis.</text>
</comment>
<dbReference type="EMBL" id="BK010647">
    <property type="protein sequence ID" value="DAD54494.1"/>
    <property type="molecule type" value="Genomic_DNA"/>
</dbReference>
<dbReference type="Pfam" id="PF00109">
    <property type="entry name" value="ketoacyl-synt"/>
    <property type="match status" value="1"/>
</dbReference>
<evidence type="ECO:0000256" key="1">
    <source>
        <dbReference type="ARBA" id="ARBA00005194"/>
    </source>
</evidence>
<dbReference type="OrthoDB" id="9808669at2"/>
<dbReference type="PANTHER" id="PTHR11712:SF336">
    <property type="entry name" value="3-OXOACYL-[ACYL-CARRIER-PROTEIN] SYNTHASE, MITOCHONDRIAL"/>
    <property type="match status" value="1"/>
</dbReference>
<reference evidence="6" key="1">
    <citation type="journal article" name="Nat. Commun.">
        <title>Evolution of combinatorial diversity in trans-acyltransferase polyketide synthase assembly lines across bacteria.</title>
        <authorList>
            <person name="Helfrich E.J.N."/>
            <person name="Ueoka R."/>
            <person name="Chevrette M.G."/>
            <person name="Hemmerling F."/>
            <person name="Lu X."/>
            <person name="Leopold-Messer S."/>
            <person name="Minas H.A."/>
            <person name="Burch A.Y."/>
            <person name="Lindow S.E."/>
            <person name="Piel J."/>
            <person name="Medema M.H."/>
        </authorList>
    </citation>
    <scope>NUCLEOTIDE SEQUENCE</scope>
    <source>
        <strain evidence="6">NCPPB 3753</strain>
    </source>
</reference>
<dbReference type="NCBIfam" id="NF005490">
    <property type="entry name" value="PRK07103.1"/>
    <property type="match status" value="1"/>
</dbReference>
<dbReference type="PROSITE" id="PS52004">
    <property type="entry name" value="KS3_2"/>
    <property type="match status" value="1"/>
</dbReference>
<evidence type="ECO:0000256" key="2">
    <source>
        <dbReference type="ARBA" id="ARBA00008467"/>
    </source>
</evidence>
<dbReference type="InterPro" id="IPR016039">
    <property type="entry name" value="Thiolase-like"/>
</dbReference>
<dbReference type="Pfam" id="PF02801">
    <property type="entry name" value="Ketoacyl-synt_C"/>
    <property type="match status" value="1"/>
</dbReference>
<evidence type="ECO:0000256" key="4">
    <source>
        <dbReference type="RuleBase" id="RU003694"/>
    </source>
</evidence>
<dbReference type="InterPro" id="IPR000794">
    <property type="entry name" value="Beta-ketoacyl_synthase"/>
</dbReference>
<dbReference type="SUPFAM" id="SSF53901">
    <property type="entry name" value="Thiolase-like"/>
    <property type="match status" value="2"/>
</dbReference>
<dbReference type="CDD" id="cd00834">
    <property type="entry name" value="KAS_I_II"/>
    <property type="match status" value="1"/>
</dbReference>
<dbReference type="SMART" id="SM00825">
    <property type="entry name" value="PKS_KS"/>
    <property type="match status" value="1"/>
</dbReference>
<dbReference type="InterPro" id="IPR014031">
    <property type="entry name" value="Ketoacyl_synth_C"/>
</dbReference>
<feature type="domain" description="Ketosynthase family 3 (KS3)" evidence="5">
    <location>
        <begin position="4"/>
        <end position="412"/>
    </location>
</feature>
<evidence type="ECO:0000313" key="6">
    <source>
        <dbReference type="EMBL" id="DAD54494.1"/>
    </source>
</evidence>
<dbReference type="InterPro" id="IPR014030">
    <property type="entry name" value="Ketoacyl_synth_N"/>
</dbReference>
<protein>
    <submittedName>
        <fullName evidence="6">Polyketide beta-ketoacyl:ACP synthase</fullName>
    </submittedName>
</protein>
<evidence type="ECO:0000256" key="3">
    <source>
        <dbReference type="ARBA" id="ARBA00022679"/>
    </source>
</evidence>
<comment type="similarity">
    <text evidence="2 4">Belongs to the thiolase-like superfamily. Beta-ketoacyl-ACP synthases family.</text>
</comment>
<dbReference type="GO" id="GO:0005829">
    <property type="term" value="C:cytosol"/>
    <property type="evidence" value="ECO:0007669"/>
    <property type="project" value="TreeGrafter"/>
</dbReference>
<dbReference type="Gene3D" id="3.40.47.10">
    <property type="match status" value="2"/>
</dbReference>
<dbReference type="GO" id="GO:0006633">
    <property type="term" value="P:fatty acid biosynthetic process"/>
    <property type="evidence" value="ECO:0007669"/>
    <property type="project" value="TreeGrafter"/>
</dbReference>
<accession>A0A823A151</accession>
<proteinExistence type="inferred from homology"/>
<organism evidence="6">
    <name type="scientific">Xanthomonas cannabis pv. cannabis</name>
    <dbReference type="NCBI Taxonomy" id="1885894"/>
    <lineage>
        <taxon>Bacteria</taxon>
        <taxon>Pseudomonadati</taxon>
        <taxon>Pseudomonadota</taxon>
        <taxon>Gammaproteobacteria</taxon>
        <taxon>Lysobacterales</taxon>
        <taxon>Lysobacteraceae</taxon>
        <taxon>Xanthomonas</taxon>
    </lineage>
</organism>
<dbReference type="GO" id="GO:0004315">
    <property type="term" value="F:3-oxoacyl-[acyl-carrier-protein] synthase activity"/>
    <property type="evidence" value="ECO:0007669"/>
    <property type="project" value="TreeGrafter"/>
</dbReference>